<dbReference type="RefSeq" id="WP_128768070.1">
    <property type="nucleotide sequence ID" value="NZ_RXOC01000002.1"/>
</dbReference>
<dbReference type="GO" id="GO:0008767">
    <property type="term" value="F:UDP-galactopyranose mutase activity"/>
    <property type="evidence" value="ECO:0007669"/>
    <property type="project" value="TreeGrafter"/>
</dbReference>
<dbReference type="SUPFAM" id="SSF51971">
    <property type="entry name" value="Nucleotide-binding domain"/>
    <property type="match status" value="1"/>
</dbReference>
<proteinExistence type="predicted"/>
<comment type="caution">
    <text evidence="1">The sequence shown here is derived from an EMBL/GenBank/DDBJ whole genome shotgun (WGS) entry which is preliminary data.</text>
</comment>
<gene>
    <name evidence="1" type="ORF">EKH83_03810</name>
</gene>
<accession>A0A4Q0MEE6</accession>
<organism evidence="1 2">
    <name type="scientific">Arcticibacter tournemirensis</name>
    <dbReference type="NCBI Taxonomy" id="699437"/>
    <lineage>
        <taxon>Bacteria</taxon>
        <taxon>Pseudomonadati</taxon>
        <taxon>Bacteroidota</taxon>
        <taxon>Sphingobacteriia</taxon>
        <taxon>Sphingobacteriales</taxon>
        <taxon>Sphingobacteriaceae</taxon>
        <taxon>Arcticibacter</taxon>
    </lineage>
</organism>
<dbReference type="AlphaFoldDB" id="A0A4Q0MEE6"/>
<dbReference type="Proteomes" id="UP000290848">
    <property type="component" value="Unassembled WGS sequence"/>
</dbReference>
<sequence>MEETQKIALIIGAGPAGLTASYELLTRTNIRPIVIEQSDAIGGISRTVKYKGNRIDIGGHRFFSKSDRVMEWWQKFMPFQSSFDCCESEESIVRKDEVAGPENDRVMLLRRRISRIFFLRKFFEYPLNLTLDTLGNLGVIRIARILVTYVRIRLFPIQDETYLEAFLVNRFGKELYKTFFKSYTEKVWGVPCSEIKSEWGAQRIKGLSISKAIKHAFKTFFAKDDEIGQKNKETSLIDKFLYPKYGPGQLWEEVASNIKTKGGEIIANSKVLKIDWINSETVEVTALNEANNEMIVYKGNLLFSTMPVMELIESMGCVVPDHIKTIARGLKYRDFITVGLLLKKLNIENTSGIKTVNGLTPDNWIYIQEGDVSVGRIQIFNNWSPYMVGDERYAWVGLEYFCNEGDKLWVMEDGDFINFAVGELVKLGMIELGSLMDSTIIRVPKAYPAYFGTYGEFDKVKDYLSSFSNLFLIGRNGMHRYNNQDHSMLTAMVAVDNILDGNLSKENIWAVNAEQEYHEVKGKKY</sequence>
<dbReference type="InterPro" id="IPR036188">
    <property type="entry name" value="FAD/NAD-bd_sf"/>
</dbReference>
<dbReference type="PANTHER" id="PTHR21197:SF0">
    <property type="entry name" value="UDP-GALACTOPYRANOSE MUTASE"/>
    <property type="match status" value="1"/>
</dbReference>
<dbReference type="NCBIfam" id="NF005546">
    <property type="entry name" value="PRK07208.1-2"/>
    <property type="match status" value="1"/>
</dbReference>
<evidence type="ECO:0000313" key="1">
    <source>
        <dbReference type="EMBL" id="RXF71821.1"/>
    </source>
</evidence>
<dbReference type="NCBIfam" id="NF005548">
    <property type="entry name" value="PRK07208.1-4"/>
    <property type="match status" value="1"/>
</dbReference>
<protein>
    <submittedName>
        <fullName evidence="1">NAD(P)/FAD-dependent oxidoreductase</fullName>
    </submittedName>
</protein>
<dbReference type="Pfam" id="PF13450">
    <property type="entry name" value="NAD_binding_8"/>
    <property type="match status" value="1"/>
</dbReference>
<reference evidence="1 2" key="1">
    <citation type="submission" date="2018-12" db="EMBL/GenBank/DDBJ databases">
        <title>The Draft Genome Sequence of the Soil Bacterium Pedobacter tournemirensis R1.</title>
        <authorList>
            <person name="He J."/>
        </authorList>
    </citation>
    <scope>NUCLEOTIDE SEQUENCE [LARGE SCALE GENOMIC DNA]</scope>
    <source>
        <strain evidence="1 2">R1</strain>
    </source>
</reference>
<name>A0A4Q0MEE6_9SPHI</name>
<dbReference type="Gene3D" id="3.50.50.60">
    <property type="entry name" value="FAD/NAD(P)-binding domain"/>
    <property type="match status" value="1"/>
</dbReference>
<dbReference type="GO" id="GO:0050660">
    <property type="term" value="F:flavin adenine dinucleotide binding"/>
    <property type="evidence" value="ECO:0007669"/>
    <property type="project" value="TreeGrafter"/>
</dbReference>
<dbReference type="GO" id="GO:0005829">
    <property type="term" value="C:cytosol"/>
    <property type="evidence" value="ECO:0007669"/>
    <property type="project" value="TreeGrafter"/>
</dbReference>
<evidence type="ECO:0000313" key="2">
    <source>
        <dbReference type="Proteomes" id="UP000290848"/>
    </source>
</evidence>
<dbReference type="PANTHER" id="PTHR21197">
    <property type="entry name" value="UDP-GALACTOPYRANOSE MUTASE"/>
    <property type="match status" value="1"/>
</dbReference>
<dbReference type="EMBL" id="RXOC01000002">
    <property type="protein sequence ID" value="RXF71821.1"/>
    <property type="molecule type" value="Genomic_DNA"/>
</dbReference>